<keyword evidence="7" id="KW-1185">Reference proteome</keyword>
<name>A0A2P6NNJ2_9EUKA</name>
<keyword evidence="2" id="KW-0732">Signal</keyword>
<dbReference type="AlphaFoldDB" id="A0A2P6NNJ2"/>
<dbReference type="Proteomes" id="UP000241769">
    <property type="component" value="Unassembled WGS sequence"/>
</dbReference>
<proteinExistence type="inferred from homology"/>
<dbReference type="Pfam" id="PF00526">
    <property type="entry name" value="Dicty_CTDC"/>
    <property type="match status" value="1"/>
</dbReference>
<dbReference type="SMART" id="SM00758">
    <property type="entry name" value="PA14"/>
    <property type="match status" value="1"/>
</dbReference>
<evidence type="ECO:0000256" key="2">
    <source>
        <dbReference type="ARBA" id="ARBA00022729"/>
    </source>
</evidence>
<organism evidence="6 7">
    <name type="scientific">Planoprotostelium fungivorum</name>
    <dbReference type="NCBI Taxonomy" id="1890364"/>
    <lineage>
        <taxon>Eukaryota</taxon>
        <taxon>Amoebozoa</taxon>
        <taxon>Evosea</taxon>
        <taxon>Variosea</taxon>
        <taxon>Cavosteliida</taxon>
        <taxon>Cavosteliaceae</taxon>
        <taxon>Planoprotostelium</taxon>
    </lineage>
</organism>
<accession>A0A2P6NNJ2</accession>
<dbReference type="InParanoid" id="A0A2P6NNJ2"/>
<dbReference type="FunCoup" id="A0A2P6NNJ2">
    <property type="interactions" value="10"/>
</dbReference>
<evidence type="ECO:0000313" key="6">
    <source>
        <dbReference type="EMBL" id="PRP85525.1"/>
    </source>
</evidence>
<keyword evidence="4" id="KW-0812">Transmembrane</keyword>
<dbReference type="InterPro" id="IPR001673">
    <property type="entry name" value="S_mold_repeat"/>
</dbReference>
<dbReference type="InterPro" id="IPR037524">
    <property type="entry name" value="PA14/GLEYA"/>
</dbReference>
<dbReference type="PROSITE" id="PS51820">
    <property type="entry name" value="PA14"/>
    <property type="match status" value="1"/>
</dbReference>
<dbReference type="InterPro" id="IPR051154">
    <property type="entry name" value="Prespore-cell_inducing_factor"/>
</dbReference>
<keyword evidence="4" id="KW-1133">Transmembrane helix</keyword>
<reference evidence="6 7" key="1">
    <citation type="journal article" date="2018" name="Genome Biol. Evol.">
        <title>Multiple Roots of Fruiting Body Formation in Amoebozoa.</title>
        <authorList>
            <person name="Hillmann F."/>
            <person name="Forbes G."/>
            <person name="Novohradska S."/>
            <person name="Ferling I."/>
            <person name="Riege K."/>
            <person name="Groth M."/>
            <person name="Westermann M."/>
            <person name="Marz M."/>
            <person name="Spaller T."/>
            <person name="Winckler T."/>
            <person name="Schaap P."/>
            <person name="Glockner G."/>
        </authorList>
    </citation>
    <scope>NUCLEOTIDE SEQUENCE [LARGE SCALE GENOMIC DNA]</scope>
    <source>
        <strain evidence="6 7">Jena</strain>
    </source>
</reference>
<sequence>MPDCRGKLSGVWMVVMHGQQTMSLQTVIRDFYPCLKTEVTVPTPNGLMSTYDPTYCNPDIENHYTVANYGSGPVPNKGMVAQFLNSDRKPVYIGKSVNVTSAVNQVHNATTFANWWSDTWPGAWAYPYTLTLTQTAAGTYEFNQQEFFPLNGKGWGNNAPDYPQQNWGFCLESHASFIYDANATFTFTGDDDMWIFINNELAFDLGGLHTAESQSSRLGDLPMASGMYQGGTYNIDMFYCERQSVLSDIRLTTTMNIFCPAGQLDFCHICGGTGACCTNACVAPDPCQIATRNPATCVCTYSANATIQNECNTLNAADKCNTYSCSTTTGKCQPTPIPPAPQNNLCVNTSACDSTFGYSYTNFQCPSQGNVPACNPGTCQPTTGQCNYKVICSQNPCQGVTCTPPNACYTSVCVPTSDTEYVCQNTSRLPISDACTSHGCNPTTGTITNTSTVCSDPANLCLSSTCNPSLSSACNVTKKNCDDQNACTNDFCSPGNGTCYHTAVSLNTTDTCVSVTCSPAYGISYTNITCRGVNCRMDSSVAGCCVCGGLNTVQIAGITAGAVAGAVVGGAAGAAIFAYAGKKGFDYYAAHAGAAASIQDNPLYVSNQAEMVNPIAE</sequence>
<gene>
    <name evidence="6" type="ORF">PROFUN_06757</name>
</gene>
<dbReference type="Pfam" id="PF07691">
    <property type="entry name" value="PA14"/>
    <property type="match status" value="1"/>
</dbReference>
<dbReference type="PANTHER" id="PTHR31137">
    <property type="entry name" value="PROTEIN PSIB-RELATED-RELATED"/>
    <property type="match status" value="1"/>
</dbReference>
<dbReference type="InterPro" id="IPR011658">
    <property type="entry name" value="PA14_dom"/>
</dbReference>
<evidence type="ECO:0000256" key="3">
    <source>
        <dbReference type="ARBA" id="ARBA00023180"/>
    </source>
</evidence>
<evidence type="ECO:0000256" key="4">
    <source>
        <dbReference type="SAM" id="Phobius"/>
    </source>
</evidence>
<keyword evidence="3" id="KW-0325">Glycoprotein</keyword>
<protein>
    <recommendedName>
        <fullName evidence="5">PA14 domain-containing protein</fullName>
    </recommendedName>
</protein>
<dbReference type="NCBIfam" id="TIGR02148">
    <property type="entry name" value="Fibro_Slime"/>
    <property type="match status" value="1"/>
</dbReference>
<evidence type="ECO:0000313" key="7">
    <source>
        <dbReference type="Proteomes" id="UP000241769"/>
    </source>
</evidence>
<evidence type="ECO:0000259" key="5">
    <source>
        <dbReference type="PROSITE" id="PS51820"/>
    </source>
</evidence>
<dbReference type="InterPro" id="IPR011874">
    <property type="entry name" value="Fibro_Slime"/>
</dbReference>
<feature type="domain" description="PA14" evidence="5">
    <location>
        <begin position="118"/>
        <end position="273"/>
    </location>
</feature>
<comment type="similarity">
    <text evidence="1">Belongs to the prespore-cell-inducing factor family.</text>
</comment>
<dbReference type="GO" id="GO:0005576">
    <property type="term" value="C:extracellular region"/>
    <property type="evidence" value="ECO:0007669"/>
    <property type="project" value="TreeGrafter"/>
</dbReference>
<keyword evidence="4" id="KW-0472">Membrane</keyword>
<dbReference type="OrthoDB" id="19087at2759"/>
<feature type="transmembrane region" description="Helical" evidence="4">
    <location>
        <begin position="555"/>
        <end position="580"/>
    </location>
</feature>
<evidence type="ECO:0000256" key="1">
    <source>
        <dbReference type="ARBA" id="ARBA00008709"/>
    </source>
</evidence>
<comment type="caution">
    <text evidence="6">The sequence shown here is derived from an EMBL/GenBank/DDBJ whole genome shotgun (WGS) entry which is preliminary data.</text>
</comment>
<dbReference type="EMBL" id="MDYQ01000043">
    <property type="protein sequence ID" value="PRP85525.1"/>
    <property type="molecule type" value="Genomic_DNA"/>
</dbReference>